<gene>
    <name evidence="1" type="ORF">ACH407_09010</name>
</gene>
<keyword evidence="2" id="KW-1185">Reference proteome</keyword>
<dbReference type="Proteomes" id="UP001611339">
    <property type="component" value="Unassembled WGS sequence"/>
</dbReference>
<evidence type="ECO:0000313" key="1">
    <source>
        <dbReference type="EMBL" id="MFI1713699.1"/>
    </source>
</evidence>
<comment type="caution">
    <text evidence="1">The sequence shown here is derived from an EMBL/GenBank/DDBJ whole genome shotgun (WGS) entry which is preliminary data.</text>
</comment>
<protein>
    <submittedName>
        <fullName evidence="1">Uncharacterized protein</fullName>
    </submittedName>
</protein>
<proteinExistence type="predicted"/>
<dbReference type="EMBL" id="JBIRUI010000003">
    <property type="protein sequence ID" value="MFI1713699.1"/>
    <property type="molecule type" value="Genomic_DNA"/>
</dbReference>
<dbReference type="RefSeq" id="WP_359586704.1">
    <property type="nucleotide sequence ID" value="NZ_JBEYXG010000001.1"/>
</dbReference>
<sequence>MSAIYAVNGVEVEPRVSISDSLPDAAAELDRQWEIQATSSNLVSSDREFYILAPGARGHEIGWIRVKDNSGLNLPSRIAYGTGDAAFLTVSTNGRVMCAVSTEDSEKWIVVHHFPAEGTGAS</sequence>
<organism evidence="1 2">
    <name type="scientific">Streptomyces litmocidini</name>
    <dbReference type="NCBI Taxonomy" id="67318"/>
    <lineage>
        <taxon>Bacteria</taxon>
        <taxon>Bacillati</taxon>
        <taxon>Actinomycetota</taxon>
        <taxon>Actinomycetes</taxon>
        <taxon>Kitasatosporales</taxon>
        <taxon>Streptomycetaceae</taxon>
        <taxon>Streptomyces</taxon>
    </lineage>
</organism>
<accession>A0ABW7U4B9</accession>
<name>A0ABW7U4B9_9ACTN</name>
<evidence type="ECO:0000313" key="2">
    <source>
        <dbReference type="Proteomes" id="UP001611339"/>
    </source>
</evidence>
<reference evidence="1 2" key="1">
    <citation type="submission" date="2024-10" db="EMBL/GenBank/DDBJ databases">
        <title>The Natural Products Discovery Center: Release of the First 8490 Sequenced Strains for Exploring Actinobacteria Biosynthetic Diversity.</title>
        <authorList>
            <person name="Kalkreuter E."/>
            <person name="Kautsar S.A."/>
            <person name="Yang D."/>
            <person name="Bader C.D."/>
            <person name="Teijaro C.N."/>
            <person name="Fluegel L."/>
            <person name="Davis C.M."/>
            <person name="Simpson J.R."/>
            <person name="Lauterbach L."/>
            <person name="Steele A.D."/>
            <person name="Gui C."/>
            <person name="Meng S."/>
            <person name="Li G."/>
            <person name="Viehrig K."/>
            <person name="Ye F."/>
            <person name="Su P."/>
            <person name="Kiefer A.F."/>
            <person name="Nichols A."/>
            <person name="Cepeda A.J."/>
            <person name="Yan W."/>
            <person name="Fan B."/>
            <person name="Jiang Y."/>
            <person name="Adhikari A."/>
            <person name="Zheng C.-J."/>
            <person name="Schuster L."/>
            <person name="Cowan T.M."/>
            <person name="Smanski M.J."/>
            <person name="Chevrette M.G."/>
            <person name="De Carvalho L.P.S."/>
            <person name="Shen B."/>
        </authorList>
    </citation>
    <scope>NUCLEOTIDE SEQUENCE [LARGE SCALE GENOMIC DNA]</scope>
    <source>
        <strain evidence="1 2">NPDC020602</strain>
    </source>
</reference>